<reference evidence="3 4" key="1">
    <citation type="submission" date="2019-04" db="EMBL/GenBank/DDBJ databases">
        <title>Chromosome genome assembly for Takifugu flavidus.</title>
        <authorList>
            <person name="Xiao S."/>
        </authorList>
    </citation>
    <scope>NUCLEOTIDE SEQUENCE [LARGE SCALE GENOMIC DNA]</scope>
    <source>
        <strain evidence="3">HTHZ2018</strain>
        <tissue evidence="3">Muscle</tissue>
    </source>
</reference>
<sequence>MLWSNFGHGWLSLAALLVIASCEKGEQRRGTESSSTGGSSSGGGSSSNYSNRRLHRIQHGQCTYTFILPEGDGGRGASCREAKASGAQHNANSLQRDAPPTAPDFSSQKIQQLEHIMENYTQWLQKFRKATELPTQLNKVMKNEAGRIASERKINREAERLAGESNWSYFRGDT</sequence>
<feature type="region of interest" description="Disordered" evidence="1">
    <location>
        <begin position="26"/>
        <end position="51"/>
    </location>
</feature>
<evidence type="ECO:0000256" key="2">
    <source>
        <dbReference type="SAM" id="SignalP"/>
    </source>
</evidence>
<proteinExistence type="predicted"/>
<keyword evidence="4" id="KW-1185">Reference proteome</keyword>
<name>A0A5C6NFE2_9TELE</name>
<keyword evidence="2" id="KW-0732">Signal</keyword>
<organism evidence="3 4">
    <name type="scientific">Takifugu flavidus</name>
    <name type="common">sansaifugu</name>
    <dbReference type="NCBI Taxonomy" id="433684"/>
    <lineage>
        <taxon>Eukaryota</taxon>
        <taxon>Metazoa</taxon>
        <taxon>Chordata</taxon>
        <taxon>Craniata</taxon>
        <taxon>Vertebrata</taxon>
        <taxon>Euteleostomi</taxon>
        <taxon>Actinopterygii</taxon>
        <taxon>Neopterygii</taxon>
        <taxon>Teleostei</taxon>
        <taxon>Neoteleostei</taxon>
        <taxon>Acanthomorphata</taxon>
        <taxon>Eupercaria</taxon>
        <taxon>Tetraodontiformes</taxon>
        <taxon>Tetradontoidea</taxon>
        <taxon>Tetraodontidae</taxon>
        <taxon>Takifugu</taxon>
    </lineage>
</organism>
<dbReference type="AlphaFoldDB" id="A0A5C6NFE2"/>
<evidence type="ECO:0000313" key="3">
    <source>
        <dbReference type="EMBL" id="TWW65766.1"/>
    </source>
</evidence>
<protein>
    <submittedName>
        <fullName evidence="3">Angiopoietin-1</fullName>
    </submittedName>
</protein>
<feature type="chain" id="PRO_5022840349" evidence="2">
    <location>
        <begin position="23"/>
        <end position="174"/>
    </location>
</feature>
<dbReference type="EMBL" id="RHFK02000014">
    <property type="protein sequence ID" value="TWW65766.1"/>
    <property type="molecule type" value="Genomic_DNA"/>
</dbReference>
<dbReference type="Proteomes" id="UP000324091">
    <property type="component" value="Chromosome 21"/>
</dbReference>
<gene>
    <name evidence="3" type="ORF">D4764_21G0006660</name>
</gene>
<evidence type="ECO:0000256" key="1">
    <source>
        <dbReference type="SAM" id="MobiDB-lite"/>
    </source>
</evidence>
<comment type="caution">
    <text evidence="3">The sequence shown here is derived from an EMBL/GenBank/DDBJ whole genome shotgun (WGS) entry which is preliminary data.</text>
</comment>
<evidence type="ECO:0000313" key="4">
    <source>
        <dbReference type="Proteomes" id="UP000324091"/>
    </source>
</evidence>
<accession>A0A5C6NFE2</accession>
<feature type="signal peptide" evidence="2">
    <location>
        <begin position="1"/>
        <end position="22"/>
    </location>
</feature>
<feature type="region of interest" description="Disordered" evidence="1">
    <location>
        <begin position="72"/>
        <end position="105"/>
    </location>
</feature>